<dbReference type="Proteomes" id="UP000248817">
    <property type="component" value="Unassembled WGS sequence"/>
</dbReference>
<evidence type="ECO:0000313" key="3">
    <source>
        <dbReference type="EMBL" id="PYI29710.1"/>
    </source>
</evidence>
<dbReference type="AlphaFoldDB" id="A0A2V5IMH8"/>
<gene>
    <name evidence="3" type="ORF">BP00DRAFT_226380</name>
</gene>
<feature type="region of interest" description="Disordered" evidence="2">
    <location>
        <begin position="1"/>
        <end position="38"/>
    </location>
</feature>
<keyword evidence="4" id="KW-1185">Reference proteome</keyword>
<evidence type="ECO:0000256" key="2">
    <source>
        <dbReference type="SAM" id="MobiDB-lite"/>
    </source>
</evidence>
<reference evidence="3 4" key="1">
    <citation type="submission" date="2018-02" db="EMBL/GenBank/DDBJ databases">
        <title>The genomes of Aspergillus section Nigri reveals drivers in fungal speciation.</title>
        <authorList>
            <consortium name="DOE Joint Genome Institute"/>
            <person name="Vesth T.C."/>
            <person name="Nybo J."/>
            <person name="Theobald S."/>
            <person name="Brandl J."/>
            <person name="Frisvad J.C."/>
            <person name="Nielsen K.F."/>
            <person name="Lyhne E.K."/>
            <person name="Kogle M.E."/>
            <person name="Kuo A."/>
            <person name="Riley R."/>
            <person name="Clum A."/>
            <person name="Nolan M."/>
            <person name="Lipzen A."/>
            <person name="Salamov A."/>
            <person name="Henrissat B."/>
            <person name="Wiebenga A."/>
            <person name="De vries R.P."/>
            <person name="Grigoriev I.V."/>
            <person name="Mortensen U.H."/>
            <person name="Andersen M.R."/>
            <person name="Baker S.E."/>
        </authorList>
    </citation>
    <scope>NUCLEOTIDE SEQUENCE [LARGE SCALE GENOMIC DNA]</scope>
    <source>
        <strain evidence="3 4">CBS 114.80</strain>
    </source>
</reference>
<sequence length="159" mass="17823">MSNQPPRAPRHHSHNPLGHHLHAPGSQAPPPKNDEDTPIDQLRAELGAQNLQFGIFKQQLTSQLGALVQAHQTLQQENTLLRDEVARLGNEATHQRAELATLRSAVHAAAAERQEDLLRADNMMQGMWGQIQNLWTELRAVDQKARSELFGWLSELDTN</sequence>
<proteinExistence type="predicted"/>
<feature type="coiled-coil region" evidence="1">
    <location>
        <begin position="57"/>
        <end position="91"/>
    </location>
</feature>
<feature type="compositionally biased region" description="Basic residues" evidence="2">
    <location>
        <begin position="8"/>
        <end position="22"/>
    </location>
</feature>
<name>A0A2V5IMH8_9EURO</name>
<keyword evidence="1" id="KW-0175">Coiled coil</keyword>
<protein>
    <submittedName>
        <fullName evidence="3">Uncharacterized protein</fullName>
    </submittedName>
</protein>
<evidence type="ECO:0000256" key="1">
    <source>
        <dbReference type="SAM" id="Coils"/>
    </source>
</evidence>
<dbReference type="EMBL" id="KZ825527">
    <property type="protein sequence ID" value="PYI29710.1"/>
    <property type="molecule type" value="Genomic_DNA"/>
</dbReference>
<organism evidence="3 4">
    <name type="scientific">Aspergillus indologenus CBS 114.80</name>
    <dbReference type="NCBI Taxonomy" id="1450541"/>
    <lineage>
        <taxon>Eukaryota</taxon>
        <taxon>Fungi</taxon>
        <taxon>Dikarya</taxon>
        <taxon>Ascomycota</taxon>
        <taxon>Pezizomycotina</taxon>
        <taxon>Eurotiomycetes</taxon>
        <taxon>Eurotiomycetidae</taxon>
        <taxon>Eurotiales</taxon>
        <taxon>Aspergillaceae</taxon>
        <taxon>Aspergillus</taxon>
        <taxon>Aspergillus subgen. Circumdati</taxon>
    </lineage>
</organism>
<evidence type="ECO:0000313" key="4">
    <source>
        <dbReference type="Proteomes" id="UP000248817"/>
    </source>
</evidence>
<accession>A0A2V5IMH8</accession>